<evidence type="ECO:0000313" key="2">
    <source>
        <dbReference type="Proteomes" id="UP001377804"/>
    </source>
</evidence>
<proteinExistence type="predicted"/>
<protein>
    <submittedName>
        <fullName evidence="1">Uncharacterized protein</fullName>
    </submittedName>
</protein>
<accession>A0ABU8SGB5</accession>
<dbReference type="EMBL" id="JAWMWG010000001">
    <property type="protein sequence ID" value="MEJ6348431.1"/>
    <property type="molecule type" value="Genomic_DNA"/>
</dbReference>
<dbReference type="Proteomes" id="UP001377804">
    <property type="component" value="Unassembled WGS sequence"/>
</dbReference>
<comment type="caution">
    <text evidence="1">The sequence shown here is derived from an EMBL/GenBank/DDBJ whole genome shotgun (WGS) entry which is preliminary data.</text>
</comment>
<gene>
    <name evidence="1" type="ORF">R4Y45_04210</name>
</gene>
<evidence type="ECO:0000313" key="1">
    <source>
        <dbReference type="EMBL" id="MEJ6348431.1"/>
    </source>
</evidence>
<organism evidence="1 2">
    <name type="scientific">Holzapfeliella saturejae</name>
    <dbReference type="NCBI Taxonomy" id="3082953"/>
    <lineage>
        <taxon>Bacteria</taxon>
        <taxon>Bacillati</taxon>
        <taxon>Bacillota</taxon>
        <taxon>Bacilli</taxon>
        <taxon>Lactobacillales</taxon>
        <taxon>Lactobacillaceae</taxon>
        <taxon>Holzapfeliella</taxon>
    </lineage>
</organism>
<name>A0ABU8SGB5_9LACO</name>
<reference evidence="1 2" key="1">
    <citation type="submission" date="2023-10" db="EMBL/GenBank/DDBJ databases">
        <title>Holzapfeliella saturejae sp. nov. isolated from Satureja montana flowers.</title>
        <authorList>
            <person name="Alcantara C."/>
            <person name="Zuniga M."/>
            <person name="Landete J.M."/>
            <person name="Monedero V."/>
        </authorList>
    </citation>
    <scope>NUCLEOTIDE SEQUENCE [LARGE SCALE GENOMIC DNA]</scope>
    <source>
        <strain evidence="1 2">He02</strain>
    </source>
</reference>
<sequence length="114" mass="12951">MNNEAQLPQKYVSKEEIDILNTGKIEVINQGFAKDDEGRLVIRFFTKFNDGSPDIGVETVNTQFINLEQNSAGKYTTVTASLEDSNKPITLKLTSTKNNIIYFDRNYYFNGQTD</sequence>
<dbReference type="RefSeq" id="WP_339969596.1">
    <property type="nucleotide sequence ID" value="NZ_JAWMWG010000001.1"/>
</dbReference>
<keyword evidence="2" id="KW-1185">Reference proteome</keyword>